<proteinExistence type="inferred from homology"/>
<evidence type="ECO:0000256" key="8">
    <source>
        <dbReference type="ARBA" id="ARBA00022679"/>
    </source>
</evidence>
<keyword evidence="8 12" id="KW-0808">Transferase</keyword>
<dbReference type="EC" id="2.1.1.193" evidence="3 12"/>
<dbReference type="Gene3D" id="2.40.240.20">
    <property type="entry name" value="Hypothetical PUA domain-like, domain 1"/>
    <property type="match status" value="1"/>
</dbReference>
<name>A0A974RXU3_9GAMM</name>
<dbReference type="NCBIfam" id="TIGR00046">
    <property type="entry name" value="RsmE family RNA methyltransferase"/>
    <property type="match status" value="1"/>
</dbReference>
<sequence>MRLSRFFVNTPLQLGEHEVPAYLAHYMGRVLRLSVNDPVQLFDGSGLEFLGTISQITKKSLVVNLTKQLTGLGESPLYTHLGQGLARGEKMDFVIQKATELGVSEITPLFTDRCEVRLNEDRTDKRMTHWQQVAISACEQSGRSKIPTINPPISVSEWVANVQADLKLMLHLIAEPMGNYQKPSSLALLIGPEGGFTDEEIALAQQYEFQQVHLGSRVLRTETAPIVILSIAQQLWGDFNPNN</sequence>
<evidence type="ECO:0000256" key="12">
    <source>
        <dbReference type="PIRNR" id="PIRNR015601"/>
    </source>
</evidence>
<dbReference type="InterPro" id="IPR046886">
    <property type="entry name" value="RsmE_MTase_dom"/>
</dbReference>
<comment type="function">
    <text evidence="10 12">Specifically methylates the N3 position of the uracil ring of uridine 1498 (m3U1498) in 16S rRNA. Acts on the fully assembled 30S ribosomal subunit.</text>
</comment>
<feature type="domain" description="Ribosomal RNA small subunit methyltransferase E methyltransferase" evidence="13">
    <location>
        <begin position="74"/>
        <end position="233"/>
    </location>
</feature>
<reference evidence="15 16" key="1">
    <citation type="submission" date="2021-01" db="EMBL/GenBank/DDBJ databases">
        <title>Entomomonas sp. F2A isolated from a house cricket (Acheta domesticus).</title>
        <authorList>
            <person name="Spergser J."/>
            <person name="Busse H.-J."/>
        </authorList>
    </citation>
    <scope>NUCLEOTIDE SEQUENCE [LARGE SCALE GENOMIC DNA]</scope>
    <source>
        <strain evidence="15 16">F2A</strain>
    </source>
</reference>
<dbReference type="PANTHER" id="PTHR30027">
    <property type="entry name" value="RIBOSOMAL RNA SMALL SUBUNIT METHYLTRANSFERASE E"/>
    <property type="match status" value="1"/>
</dbReference>
<evidence type="ECO:0000256" key="10">
    <source>
        <dbReference type="ARBA" id="ARBA00025699"/>
    </source>
</evidence>
<dbReference type="Proteomes" id="UP000595278">
    <property type="component" value="Chromosome"/>
</dbReference>
<dbReference type="CDD" id="cd18084">
    <property type="entry name" value="RsmE-like"/>
    <property type="match status" value="1"/>
</dbReference>
<evidence type="ECO:0000256" key="11">
    <source>
        <dbReference type="ARBA" id="ARBA00047944"/>
    </source>
</evidence>
<evidence type="ECO:0000313" key="16">
    <source>
        <dbReference type="Proteomes" id="UP000595278"/>
    </source>
</evidence>
<comment type="similarity">
    <text evidence="2 12">Belongs to the RNA methyltransferase RsmE family.</text>
</comment>
<dbReference type="AlphaFoldDB" id="A0A974RXU3"/>
<dbReference type="Gene3D" id="3.40.1280.10">
    <property type="match status" value="1"/>
</dbReference>
<dbReference type="PIRSF" id="PIRSF015601">
    <property type="entry name" value="MTase_slr0722"/>
    <property type="match status" value="1"/>
</dbReference>
<comment type="catalytic activity">
    <reaction evidence="11 12">
        <text>uridine(1498) in 16S rRNA + S-adenosyl-L-methionine = N(3)-methyluridine(1498) in 16S rRNA + S-adenosyl-L-homocysteine + H(+)</text>
        <dbReference type="Rhea" id="RHEA:42920"/>
        <dbReference type="Rhea" id="RHEA-COMP:10283"/>
        <dbReference type="Rhea" id="RHEA-COMP:10284"/>
        <dbReference type="ChEBI" id="CHEBI:15378"/>
        <dbReference type="ChEBI" id="CHEBI:57856"/>
        <dbReference type="ChEBI" id="CHEBI:59789"/>
        <dbReference type="ChEBI" id="CHEBI:65315"/>
        <dbReference type="ChEBI" id="CHEBI:74502"/>
        <dbReference type="EC" id="2.1.1.193"/>
    </reaction>
</comment>
<dbReference type="Pfam" id="PF20260">
    <property type="entry name" value="PUA_4"/>
    <property type="match status" value="1"/>
</dbReference>
<evidence type="ECO:0000259" key="14">
    <source>
        <dbReference type="Pfam" id="PF20260"/>
    </source>
</evidence>
<keyword evidence="9 12" id="KW-0949">S-adenosyl-L-methionine</keyword>
<evidence type="ECO:0000256" key="1">
    <source>
        <dbReference type="ARBA" id="ARBA00004496"/>
    </source>
</evidence>
<dbReference type="GO" id="GO:0070475">
    <property type="term" value="P:rRNA base methylation"/>
    <property type="evidence" value="ECO:0007669"/>
    <property type="project" value="TreeGrafter"/>
</dbReference>
<keyword evidence="16" id="KW-1185">Reference proteome</keyword>
<evidence type="ECO:0000313" key="15">
    <source>
        <dbReference type="EMBL" id="QQP85249.1"/>
    </source>
</evidence>
<evidence type="ECO:0000256" key="9">
    <source>
        <dbReference type="ARBA" id="ARBA00022691"/>
    </source>
</evidence>
<evidence type="ECO:0000256" key="3">
    <source>
        <dbReference type="ARBA" id="ARBA00012328"/>
    </source>
</evidence>
<dbReference type="GO" id="GO:0070042">
    <property type="term" value="F:rRNA (uridine-N3-)-methyltransferase activity"/>
    <property type="evidence" value="ECO:0007669"/>
    <property type="project" value="TreeGrafter"/>
</dbReference>
<accession>A0A974RXU3</accession>
<dbReference type="SUPFAM" id="SSF88697">
    <property type="entry name" value="PUA domain-like"/>
    <property type="match status" value="1"/>
</dbReference>
<keyword evidence="6 12" id="KW-0698">rRNA processing</keyword>
<dbReference type="InterPro" id="IPR029028">
    <property type="entry name" value="Alpha/beta_knot_MTases"/>
</dbReference>
<evidence type="ECO:0000259" key="13">
    <source>
        <dbReference type="Pfam" id="PF04452"/>
    </source>
</evidence>
<comment type="subcellular location">
    <subcellularLocation>
        <location evidence="1 12">Cytoplasm</location>
    </subcellularLocation>
</comment>
<evidence type="ECO:0000256" key="2">
    <source>
        <dbReference type="ARBA" id="ARBA00005528"/>
    </source>
</evidence>
<gene>
    <name evidence="15" type="ORF">JHT90_12810</name>
</gene>
<keyword evidence="5 12" id="KW-0963">Cytoplasm</keyword>
<evidence type="ECO:0000256" key="5">
    <source>
        <dbReference type="ARBA" id="ARBA00022490"/>
    </source>
</evidence>
<dbReference type="PANTHER" id="PTHR30027:SF3">
    <property type="entry name" value="16S RRNA (URACIL(1498)-N(3))-METHYLTRANSFERASE"/>
    <property type="match status" value="1"/>
</dbReference>
<keyword evidence="7 12" id="KW-0489">Methyltransferase</keyword>
<organism evidence="15 16">
    <name type="scientific">Entomomonas asaccharolytica</name>
    <dbReference type="NCBI Taxonomy" id="2785331"/>
    <lineage>
        <taxon>Bacteria</taxon>
        <taxon>Pseudomonadati</taxon>
        <taxon>Pseudomonadota</taxon>
        <taxon>Gammaproteobacteria</taxon>
        <taxon>Pseudomonadales</taxon>
        <taxon>Pseudomonadaceae</taxon>
        <taxon>Entomomonas</taxon>
    </lineage>
</organism>
<dbReference type="InterPro" id="IPR029026">
    <property type="entry name" value="tRNA_m1G_MTases_N"/>
</dbReference>
<dbReference type="GO" id="GO:0005737">
    <property type="term" value="C:cytoplasm"/>
    <property type="evidence" value="ECO:0007669"/>
    <property type="project" value="UniProtKB-SubCell"/>
</dbReference>
<dbReference type="InterPro" id="IPR015947">
    <property type="entry name" value="PUA-like_sf"/>
</dbReference>
<evidence type="ECO:0000256" key="4">
    <source>
        <dbReference type="ARBA" id="ARBA00013673"/>
    </source>
</evidence>
<dbReference type="RefSeq" id="WP_201091642.1">
    <property type="nucleotide sequence ID" value="NZ_CP067393.1"/>
</dbReference>
<dbReference type="Pfam" id="PF04452">
    <property type="entry name" value="Methyltrans_RNA"/>
    <property type="match status" value="1"/>
</dbReference>
<dbReference type="InterPro" id="IPR006700">
    <property type="entry name" value="RsmE"/>
</dbReference>
<protein>
    <recommendedName>
        <fullName evidence="4 12">Ribosomal RNA small subunit methyltransferase E</fullName>
        <ecNumber evidence="3 12">2.1.1.193</ecNumber>
    </recommendedName>
</protein>
<dbReference type="EMBL" id="CP067393">
    <property type="protein sequence ID" value="QQP85249.1"/>
    <property type="molecule type" value="Genomic_DNA"/>
</dbReference>
<dbReference type="NCBIfam" id="NF008692">
    <property type="entry name" value="PRK11713.1-5"/>
    <property type="match status" value="1"/>
</dbReference>
<dbReference type="KEGG" id="eaz:JHT90_12810"/>
<evidence type="ECO:0000256" key="7">
    <source>
        <dbReference type="ARBA" id="ARBA00022603"/>
    </source>
</evidence>
<dbReference type="SUPFAM" id="SSF75217">
    <property type="entry name" value="alpha/beta knot"/>
    <property type="match status" value="1"/>
</dbReference>
<dbReference type="InterPro" id="IPR046887">
    <property type="entry name" value="RsmE_PUA-like"/>
</dbReference>
<feature type="domain" description="Ribosomal RNA small subunit methyltransferase E PUA-like" evidence="14">
    <location>
        <begin position="24"/>
        <end position="64"/>
    </location>
</feature>
<evidence type="ECO:0000256" key="6">
    <source>
        <dbReference type="ARBA" id="ARBA00022552"/>
    </source>
</evidence>